<dbReference type="EMBL" id="JAVIJP010000039">
    <property type="protein sequence ID" value="KAL3627773.1"/>
    <property type="molecule type" value="Genomic_DNA"/>
</dbReference>
<comment type="caution">
    <text evidence="1">The sequence shown here is derived from an EMBL/GenBank/DDBJ whole genome shotgun (WGS) entry which is preliminary data.</text>
</comment>
<gene>
    <name evidence="1" type="ORF">CASFOL_029136</name>
</gene>
<sequence length="561" mass="64009">MSGAKNKAWVPRRQRGGRYVFLSYEACVRLCLNSWNKGCKEATLFLENVNALRDAFGLKHVLLQSEEELMRNDSSELVSKSKESLDKHNYKCASVAETIVYDCVLETAMKAQQFQQRNLLLHGSWKWLVTEFASYYGVSDAYTKLRYLSYIMDVATPTADCFDLVHDLLQPVIIEGKNKHTLSCQEVRLLGEVCEQIEQILTLALENYKSLDESAPSGIVDVSGPATGVAAPALASALKLYNLLYDIRSPEVQLKLCRYFQNATRKRSRRHLSESDEFVSNNNENVLLDSVARSTEYKKMTSICLNIRNEILSDIEIQNLLPSFIDLPNLSSSIYSTELYSRLRAFLISCPPSGPSPPVVELVIAIADFQRDLSSWNVGYIKGGVDAKELFQVYITRWIQDKRLSLLEFCKLDRVKPPSFPTQHFTTPFVDDIYDRLQETVMEYDVIISRFPEYSIPLEKAKADVEKAVVERLEKQYAEVLSPPKENANTRPLKFVQRLGKGNNVSTKLGVVLNSMKRMIDVSRPANFTHLLSNYDILRQMRENVNGELKERWNGGRRGYR</sequence>
<dbReference type="PANTHER" id="PTHR31110">
    <property type="entry name" value="PESTICIDAL CRYSTAL CRY8BA PROTEIN"/>
    <property type="match status" value="1"/>
</dbReference>
<dbReference type="PANTHER" id="PTHR31110:SF2">
    <property type="entry name" value="PESTICIDAL CRYSTAL CRY8BA PROTEIN"/>
    <property type="match status" value="1"/>
</dbReference>
<evidence type="ECO:0000313" key="2">
    <source>
        <dbReference type="Proteomes" id="UP001632038"/>
    </source>
</evidence>
<name>A0ABD3CD50_9LAMI</name>
<evidence type="ECO:0000313" key="1">
    <source>
        <dbReference type="EMBL" id="KAL3627773.1"/>
    </source>
</evidence>
<reference evidence="2" key="1">
    <citation type="journal article" date="2024" name="IScience">
        <title>Strigolactones Initiate the Formation of Haustorium-like Structures in Castilleja.</title>
        <authorList>
            <person name="Buerger M."/>
            <person name="Peterson D."/>
            <person name="Chory J."/>
        </authorList>
    </citation>
    <scope>NUCLEOTIDE SEQUENCE [LARGE SCALE GENOMIC DNA]</scope>
</reference>
<proteinExistence type="predicted"/>
<protein>
    <submittedName>
        <fullName evidence="1">Uncharacterized protein</fullName>
    </submittedName>
</protein>
<accession>A0ABD3CD50</accession>
<keyword evidence="2" id="KW-1185">Reference proteome</keyword>
<organism evidence="1 2">
    <name type="scientific">Castilleja foliolosa</name>
    <dbReference type="NCBI Taxonomy" id="1961234"/>
    <lineage>
        <taxon>Eukaryota</taxon>
        <taxon>Viridiplantae</taxon>
        <taxon>Streptophyta</taxon>
        <taxon>Embryophyta</taxon>
        <taxon>Tracheophyta</taxon>
        <taxon>Spermatophyta</taxon>
        <taxon>Magnoliopsida</taxon>
        <taxon>eudicotyledons</taxon>
        <taxon>Gunneridae</taxon>
        <taxon>Pentapetalae</taxon>
        <taxon>asterids</taxon>
        <taxon>lamiids</taxon>
        <taxon>Lamiales</taxon>
        <taxon>Orobanchaceae</taxon>
        <taxon>Pedicularideae</taxon>
        <taxon>Castillejinae</taxon>
        <taxon>Castilleja</taxon>
    </lineage>
</organism>
<dbReference type="AlphaFoldDB" id="A0ABD3CD50"/>
<dbReference type="Proteomes" id="UP001632038">
    <property type="component" value="Unassembled WGS sequence"/>
</dbReference>